<feature type="transmembrane region" description="Helical" evidence="2">
    <location>
        <begin position="218"/>
        <end position="234"/>
    </location>
</feature>
<name>A0ABN3NL49_9ACTN</name>
<dbReference type="Proteomes" id="UP001499978">
    <property type="component" value="Unassembled WGS sequence"/>
</dbReference>
<feature type="region of interest" description="Disordered" evidence="1">
    <location>
        <begin position="1"/>
        <end position="20"/>
    </location>
</feature>
<sequence length="457" mass="47822">MTRTPSAGAALADQTGGTAPSTRLSSWPVTLPLALFPLWWALGLGALVFSLAAAAMAVLLVRAHHRGRALRLPPGFPLWLVFLATVVAGLAVLDLDPVGVVAAGPTDRIVGAGFRLAQYLAATAVLLYAGNLTRAELPQRRVVNLLAWLFAVTVAGGFLGLLAGGFEFTSPFELVLPRRVRNDGFVQSLVHPYSAQIMDVGAGAQSRPAAPWGYTNTWGNNVCLLVPWLALIVTDRARGRGVRAFGLLVLAAATVPVVFSLNRGLWVGLAVGAGYAAMRLALIGRLAALAAVGAAAAAATLALALTPLGTVVQTRVDTGKSNGVRAYLSQLAVDGMAGSPVVGYGSTRTTLGGRHSITIGETRDCPRCGNFTIGGNGQLWQLLYAHGAVGTVAYLGFFGYALWRFRRDHSPVGIAGGAVIVGSLVAALWYNSLVTPLMLTMIGYALLWRHNSQGENR</sequence>
<feature type="transmembrane region" description="Helical" evidence="2">
    <location>
        <begin position="289"/>
        <end position="312"/>
    </location>
</feature>
<feature type="transmembrane region" description="Helical" evidence="2">
    <location>
        <begin position="410"/>
        <end position="430"/>
    </location>
</feature>
<protein>
    <submittedName>
        <fullName evidence="3">Uncharacterized protein</fullName>
    </submittedName>
</protein>
<gene>
    <name evidence="3" type="ORF">GCM10010201_23720</name>
</gene>
<feature type="transmembrane region" description="Helical" evidence="2">
    <location>
        <begin position="383"/>
        <end position="403"/>
    </location>
</feature>
<keyword evidence="2" id="KW-0812">Transmembrane</keyword>
<accession>A0ABN3NL49</accession>
<evidence type="ECO:0000256" key="1">
    <source>
        <dbReference type="SAM" id="MobiDB-lite"/>
    </source>
</evidence>
<feature type="transmembrane region" description="Helical" evidence="2">
    <location>
        <begin position="38"/>
        <end position="60"/>
    </location>
</feature>
<organism evidence="3 4">
    <name type="scientific">Pilimelia columellifera subsp. columellifera</name>
    <dbReference type="NCBI Taxonomy" id="706583"/>
    <lineage>
        <taxon>Bacteria</taxon>
        <taxon>Bacillati</taxon>
        <taxon>Actinomycetota</taxon>
        <taxon>Actinomycetes</taxon>
        <taxon>Micromonosporales</taxon>
        <taxon>Micromonosporaceae</taxon>
        <taxon>Pilimelia</taxon>
    </lineage>
</organism>
<evidence type="ECO:0000256" key="2">
    <source>
        <dbReference type="SAM" id="Phobius"/>
    </source>
</evidence>
<keyword evidence="2" id="KW-0472">Membrane</keyword>
<dbReference type="EMBL" id="BAAARY010000010">
    <property type="protein sequence ID" value="GAA2524449.1"/>
    <property type="molecule type" value="Genomic_DNA"/>
</dbReference>
<feature type="transmembrane region" description="Helical" evidence="2">
    <location>
        <begin position="142"/>
        <end position="166"/>
    </location>
</feature>
<feature type="transmembrane region" description="Helical" evidence="2">
    <location>
        <begin position="112"/>
        <end position="130"/>
    </location>
</feature>
<dbReference type="RefSeq" id="WP_344172256.1">
    <property type="nucleotide sequence ID" value="NZ_BAAARY010000010.1"/>
</dbReference>
<reference evidence="3 4" key="1">
    <citation type="journal article" date="2019" name="Int. J. Syst. Evol. Microbiol.">
        <title>The Global Catalogue of Microorganisms (GCM) 10K type strain sequencing project: providing services to taxonomists for standard genome sequencing and annotation.</title>
        <authorList>
            <consortium name="The Broad Institute Genomics Platform"/>
            <consortium name="The Broad Institute Genome Sequencing Center for Infectious Disease"/>
            <person name="Wu L."/>
            <person name="Ma J."/>
        </authorList>
    </citation>
    <scope>NUCLEOTIDE SEQUENCE [LARGE SCALE GENOMIC DNA]</scope>
    <source>
        <strain evidence="3 4">JCM 3367</strain>
    </source>
</reference>
<feature type="transmembrane region" description="Helical" evidence="2">
    <location>
        <begin position="72"/>
        <end position="92"/>
    </location>
</feature>
<keyword evidence="4" id="KW-1185">Reference proteome</keyword>
<feature type="transmembrane region" description="Helical" evidence="2">
    <location>
        <begin position="241"/>
        <end position="259"/>
    </location>
</feature>
<comment type="caution">
    <text evidence="3">The sequence shown here is derived from an EMBL/GenBank/DDBJ whole genome shotgun (WGS) entry which is preliminary data.</text>
</comment>
<evidence type="ECO:0000313" key="4">
    <source>
        <dbReference type="Proteomes" id="UP001499978"/>
    </source>
</evidence>
<proteinExistence type="predicted"/>
<keyword evidence="2" id="KW-1133">Transmembrane helix</keyword>
<evidence type="ECO:0000313" key="3">
    <source>
        <dbReference type="EMBL" id="GAA2524449.1"/>
    </source>
</evidence>